<dbReference type="Pfam" id="PF08668">
    <property type="entry name" value="HDOD"/>
    <property type="match status" value="1"/>
</dbReference>
<dbReference type="OrthoDB" id="598113at2"/>
<dbReference type="Gene3D" id="1.10.3210.10">
    <property type="entry name" value="Hypothetical protein af1432"/>
    <property type="match status" value="1"/>
</dbReference>
<evidence type="ECO:0000313" key="3">
    <source>
        <dbReference type="Proteomes" id="UP000193450"/>
    </source>
</evidence>
<protein>
    <submittedName>
        <fullName evidence="2">Histidine kinase</fullName>
    </submittedName>
</protein>
<gene>
    <name evidence="2" type="ORF">BST96_15230</name>
</gene>
<dbReference type="SUPFAM" id="SSF109604">
    <property type="entry name" value="HD-domain/PDEase-like"/>
    <property type="match status" value="1"/>
</dbReference>
<reference evidence="2 3" key="1">
    <citation type="submission" date="2016-11" db="EMBL/GenBank/DDBJ databases">
        <title>Trade-off between light-utilization and light-protection in marine flavobacteria.</title>
        <authorList>
            <person name="Kumagai Y."/>
        </authorList>
    </citation>
    <scope>NUCLEOTIDE SEQUENCE [LARGE SCALE GENOMIC DNA]</scope>
    <source>
        <strain evidence="2 3">NBRC 107125</strain>
    </source>
</reference>
<dbReference type="KEGG" id="osg:BST96_15230"/>
<dbReference type="InterPro" id="IPR052340">
    <property type="entry name" value="RNase_Y/CdgJ"/>
</dbReference>
<sequence length="278" mass="31082">MNELILPIKDEIIKAIETDQLVLPTLPEVALQVREAAADEDIDIQKLSGVITNDAALSARIIKVANSPLLRANREIEDLKMAVGRLGVDYTANLATGLAMEQMFQATSDIIDEKMRDVWNRSTEVAGISHVLTRHYTNLKPDQATLAGLVHKIGVLPVLTYAEDNRKLLKDIPMLEQLIEMAYPEIGRKILEAWDFPDLLKLVPEEHVHFDREVDAVDYADVVMVANLQSYIGTDHPLTHMDWSAISAFDRLGLSHEVNSHEVEDLSEDMEAAMALLQ</sequence>
<dbReference type="PROSITE" id="PS51833">
    <property type="entry name" value="HDOD"/>
    <property type="match status" value="1"/>
</dbReference>
<organism evidence="2 3">
    <name type="scientific">Oceanicoccus sagamiensis</name>
    <dbReference type="NCBI Taxonomy" id="716816"/>
    <lineage>
        <taxon>Bacteria</taxon>
        <taxon>Pseudomonadati</taxon>
        <taxon>Pseudomonadota</taxon>
        <taxon>Gammaproteobacteria</taxon>
        <taxon>Cellvibrionales</taxon>
        <taxon>Spongiibacteraceae</taxon>
        <taxon>Oceanicoccus</taxon>
    </lineage>
</organism>
<feature type="domain" description="HDOD" evidence="1">
    <location>
        <begin position="23"/>
        <end position="210"/>
    </location>
</feature>
<keyword evidence="2" id="KW-0808">Transferase</keyword>
<dbReference type="EMBL" id="CP019343">
    <property type="protein sequence ID" value="ARN75346.1"/>
    <property type="molecule type" value="Genomic_DNA"/>
</dbReference>
<evidence type="ECO:0000259" key="1">
    <source>
        <dbReference type="PROSITE" id="PS51833"/>
    </source>
</evidence>
<dbReference type="Proteomes" id="UP000193450">
    <property type="component" value="Chromosome"/>
</dbReference>
<evidence type="ECO:0000313" key="2">
    <source>
        <dbReference type="EMBL" id="ARN75346.1"/>
    </source>
</evidence>
<dbReference type="RefSeq" id="WP_085759522.1">
    <property type="nucleotide sequence ID" value="NZ_CP019343.1"/>
</dbReference>
<dbReference type="GO" id="GO:0016301">
    <property type="term" value="F:kinase activity"/>
    <property type="evidence" value="ECO:0007669"/>
    <property type="project" value="UniProtKB-KW"/>
</dbReference>
<dbReference type="PANTHER" id="PTHR33525:SF3">
    <property type="entry name" value="RIBONUCLEASE Y"/>
    <property type="match status" value="1"/>
</dbReference>
<keyword evidence="2" id="KW-0418">Kinase</keyword>
<keyword evidence="3" id="KW-1185">Reference proteome</keyword>
<proteinExistence type="predicted"/>
<dbReference type="InterPro" id="IPR013976">
    <property type="entry name" value="HDOD"/>
</dbReference>
<dbReference type="AlphaFoldDB" id="A0A1X9NCP5"/>
<dbReference type="STRING" id="716816.BST96_15230"/>
<dbReference type="PANTHER" id="PTHR33525">
    <property type="match status" value="1"/>
</dbReference>
<accession>A0A1X9NCP5</accession>
<name>A0A1X9NCP5_9GAMM</name>